<evidence type="ECO:0000256" key="3">
    <source>
        <dbReference type="ARBA" id="ARBA00022989"/>
    </source>
</evidence>
<evidence type="ECO:0000256" key="4">
    <source>
        <dbReference type="ARBA" id="ARBA00023136"/>
    </source>
</evidence>
<feature type="transmembrane region" description="Helical" evidence="5">
    <location>
        <begin position="186"/>
        <end position="208"/>
    </location>
</feature>
<feature type="transmembrane region" description="Helical" evidence="5">
    <location>
        <begin position="263"/>
        <end position="284"/>
    </location>
</feature>
<keyword evidence="7" id="KW-1185">Reference proteome</keyword>
<feature type="transmembrane region" description="Helical" evidence="5">
    <location>
        <begin position="75"/>
        <end position="99"/>
    </location>
</feature>
<dbReference type="Pfam" id="PF03619">
    <property type="entry name" value="Solute_trans_a"/>
    <property type="match status" value="1"/>
</dbReference>
<evidence type="ECO:0000256" key="5">
    <source>
        <dbReference type="SAM" id="Phobius"/>
    </source>
</evidence>
<dbReference type="SMART" id="SM01417">
    <property type="entry name" value="Solute_trans_a"/>
    <property type="match status" value="1"/>
</dbReference>
<dbReference type="InterPro" id="IPR005178">
    <property type="entry name" value="Ostalpha/TMEM184C"/>
</dbReference>
<evidence type="ECO:0000313" key="7">
    <source>
        <dbReference type="Proteomes" id="UP000766486"/>
    </source>
</evidence>
<sequence length="371" mass="41174">MGNAASKNGDDGSCPHHDLTADPRTDFVGGFSFHEFSMILSGVSCGITLLVMVFFTQMHATHLSNPTQQIKIMKIGALISTYALVSFFAVTFPGAAVYMHPWLDVIEGTALGSFFLLLCDYISPSQEQRELFFAAKPKCGIRWFKLRWLQIFQFGIIAVVLAVITNATAATGAYCEWRRTPGSVNFWIRVIGAVSLVMAMLSILQVYGATKVDLAHHRPLAKLFAFKAVVGLTFLQTIIFYILTSTNTLKETDTLTFADVNIGIPNLIVSIEMIPLSVFFFYAYPWSVYLIHNPDGKASPDPQNSVQYSKPYQGGPLGVYAWMYMLSPIDEVKAAIFAVRQFFTDRVSERGSDSHAMEHVPLAYQGQRMGP</sequence>
<keyword evidence="2 5" id="KW-0812">Transmembrane</keyword>
<evidence type="ECO:0000256" key="2">
    <source>
        <dbReference type="ARBA" id="ARBA00022692"/>
    </source>
</evidence>
<protein>
    <submittedName>
        <fullName evidence="6">Uncharacterized protein</fullName>
    </submittedName>
</protein>
<gene>
    <name evidence="6" type="ORF">CLO192961_LOCUS411288</name>
</gene>
<feature type="transmembrane region" description="Helical" evidence="5">
    <location>
        <begin position="36"/>
        <end position="55"/>
    </location>
</feature>
<name>A0ABY6UW14_BIOOC</name>
<keyword evidence="3 5" id="KW-1133">Transmembrane helix</keyword>
<evidence type="ECO:0000256" key="1">
    <source>
        <dbReference type="ARBA" id="ARBA00004141"/>
    </source>
</evidence>
<organism evidence="6 7">
    <name type="scientific">Bionectria ochroleuca</name>
    <name type="common">Gliocladium roseum</name>
    <dbReference type="NCBI Taxonomy" id="29856"/>
    <lineage>
        <taxon>Eukaryota</taxon>
        <taxon>Fungi</taxon>
        <taxon>Dikarya</taxon>
        <taxon>Ascomycota</taxon>
        <taxon>Pezizomycotina</taxon>
        <taxon>Sordariomycetes</taxon>
        <taxon>Hypocreomycetidae</taxon>
        <taxon>Hypocreales</taxon>
        <taxon>Bionectriaceae</taxon>
        <taxon>Clonostachys</taxon>
    </lineage>
</organism>
<dbReference type="PANTHER" id="PTHR23423">
    <property type="entry name" value="ORGANIC SOLUTE TRANSPORTER-RELATED"/>
    <property type="match status" value="1"/>
</dbReference>
<dbReference type="EMBL" id="CABFNS010000910">
    <property type="protein sequence ID" value="VUC35458.1"/>
    <property type="molecule type" value="Genomic_DNA"/>
</dbReference>
<reference evidence="6 7" key="1">
    <citation type="submission" date="2019-06" db="EMBL/GenBank/DDBJ databases">
        <authorList>
            <person name="Broberg M."/>
        </authorList>
    </citation>
    <scope>NUCLEOTIDE SEQUENCE [LARGE SCALE GENOMIC DNA]</scope>
</reference>
<feature type="transmembrane region" description="Helical" evidence="5">
    <location>
        <begin position="151"/>
        <end position="174"/>
    </location>
</feature>
<comment type="subcellular location">
    <subcellularLocation>
        <location evidence="1">Membrane</location>
        <topology evidence="1">Multi-pass membrane protein</topology>
    </subcellularLocation>
</comment>
<evidence type="ECO:0000313" key="6">
    <source>
        <dbReference type="EMBL" id="VUC35458.1"/>
    </source>
</evidence>
<comment type="caution">
    <text evidence="6">The sequence shown here is derived from an EMBL/GenBank/DDBJ whole genome shotgun (WGS) entry which is preliminary data.</text>
</comment>
<proteinExistence type="predicted"/>
<feature type="transmembrane region" description="Helical" evidence="5">
    <location>
        <begin position="220"/>
        <end position="243"/>
    </location>
</feature>
<dbReference type="Proteomes" id="UP000766486">
    <property type="component" value="Unassembled WGS sequence"/>
</dbReference>
<accession>A0ABY6UW14</accession>
<keyword evidence="4 5" id="KW-0472">Membrane</keyword>